<organism evidence="2">
    <name type="scientific">marine metagenome</name>
    <dbReference type="NCBI Taxonomy" id="408172"/>
    <lineage>
        <taxon>unclassified sequences</taxon>
        <taxon>metagenomes</taxon>
        <taxon>ecological metagenomes</taxon>
    </lineage>
</organism>
<reference evidence="2" key="1">
    <citation type="submission" date="2018-05" db="EMBL/GenBank/DDBJ databases">
        <authorList>
            <person name="Lanie J.A."/>
            <person name="Ng W.-L."/>
            <person name="Kazmierczak K.M."/>
            <person name="Andrzejewski T.M."/>
            <person name="Davidsen T.M."/>
            <person name="Wayne K.J."/>
            <person name="Tettelin H."/>
            <person name="Glass J.I."/>
            <person name="Rusch D."/>
            <person name="Podicherti R."/>
            <person name="Tsui H.-C.T."/>
            <person name="Winkler M.E."/>
        </authorList>
    </citation>
    <scope>NUCLEOTIDE SEQUENCE</scope>
</reference>
<protein>
    <recommendedName>
        <fullName evidence="1">Gingipain propeptide domain-containing protein</fullName>
    </recommendedName>
</protein>
<dbReference type="Gene3D" id="2.60.40.3800">
    <property type="match status" value="1"/>
</dbReference>
<dbReference type="InterPro" id="IPR038490">
    <property type="entry name" value="Gingipain_propep_sf"/>
</dbReference>
<feature type="non-terminal residue" evidence="2">
    <location>
        <position position="183"/>
    </location>
</feature>
<dbReference type="Pfam" id="PF08126">
    <property type="entry name" value="Propeptide_C25"/>
    <property type="match status" value="1"/>
</dbReference>
<proteinExistence type="predicted"/>
<name>A0A382PB03_9ZZZZ</name>
<dbReference type="EMBL" id="UINC01106143">
    <property type="protein sequence ID" value="SVC70594.1"/>
    <property type="molecule type" value="Genomic_DNA"/>
</dbReference>
<gene>
    <name evidence="2" type="ORF">METZ01_LOCUS323448</name>
</gene>
<sequence length="183" mass="20506">MLRKLSTFIPIIWGVVFAASVIEVSNRETEFNMQQINPSVLNINITTGDIVTFSEMTDEGEYTRLSLPGFHMSHDVGEPELPEIHSLIEIPQEASPYIEIVSSKYRDYSLTDLGISTPIFPAQPSLSKSQNPGDNPFSINTEVYSKNTLLQKEIVSVIIEGQLRAIQIANLNIRPIEYNPVKN</sequence>
<feature type="domain" description="Gingipain propeptide" evidence="1">
    <location>
        <begin position="54"/>
        <end position="182"/>
    </location>
</feature>
<dbReference type="AlphaFoldDB" id="A0A382PB03"/>
<dbReference type="InterPro" id="IPR012600">
    <property type="entry name" value="Propeptide_C25"/>
</dbReference>
<accession>A0A382PB03</accession>
<dbReference type="GO" id="GO:0004197">
    <property type="term" value="F:cysteine-type endopeptidase activity"/>
    <property type="evidence" value="ECO:0007669"/>
    <property type="project" value="InterPro"/>
</dbReference>
<evidence type="ECO:0000313" key="2">
    <source>
        <dbReference type="EMBL" id="SVC70594.1"/>
    </source>
</evidence>
<evidence type="ECO:0000259" key="1">
    <source>
        <dbReference type="Pfam" id="PF08126"/>
    </source>
</evidence>